<proteinExistence type="predicted"/>
<gene>
    <name evidence="1" type="ORF">LTS18_001762</name>
</gene>
<evidence type="ECO:0000313" key="1">
    <source>
        <dbReference type="EMBL" id="KAK3066394.1"/>
    </source>
</evidence>
<feature type="non-terminal residue" evidence="1">
    <location>
        <position position="1"/>
    </location>
</feature>
<protein>
    <submittedName>
        <fullName evidence="1">Uncharacterized protein</fullName>
    </submittedName>
</protein>
<name>A0ACC3DEN2_9PEZI</name>
<dbReference type="EMBL" id="JAWDJW010005865">
    <property type="protein sequence ID" value="KAK3066394.1"/>
    <property type="molecule type" value="Genomic_DNA"/>
</dbReference>
<organism evidence="1 2">
    <name type="scientific">Coniosporium uncinatum</name>
    <dbReference type="NCBI Taxonomy" id="93489"/>
    <lineage>
        <taxon>Eukaryota</taxon>
        <taxon>Fungi</taxon>
        <taxon>Dikarya</taxon>
        <taxon>Ascomycota</taxon>
        <taxon>Pezizomycotina</taxon>
        <taxon>Dothideomycetes</taxon>
        <taxon>Dothideomycetes incertae sedis</taxon>
        <taxon>Coniosporium</taxon>
    </lineage>
</organism>
<evidence type="ECO:0000313" key="2">
    <source>
        <dbReference type="Proteomes" id="UP001186974"/>
    </source>
</evidence>
<dbReference type="Proteomes" id="UP001186974">
    <property type="component" value="Unassembled WGS sequence"/>
</dbReference>
<accession>A0ACC3DEN2</accession>
<keyword evidence="2" id="KW-1185">Reference proteome</keyword>
<sequence>LGLVDEDSIDVFYEQLGGAGGAAPDNARDAAPEADTETAPKSEHINIIVKDQQQNEMTFKIKRTTTLKKLMDAYCDHTNKWVGNPKVRGVRFMADGEKVMDDSTPAFLEMNDEDIIEVYQEQLGG</sequence>
<reference evidence="1" key="1">
    <citation type="submission" date="2024-09" db="EMBL/GenBank/DDBJ databases">
        <title>Black Yeasts Isolated from many extreme environments.</title>
        <authorList>
            <person name="Coleine C."/>
            <person name="Stajich J.E."/>
            <person name="Selbmann L."/>
        </authorList>
    </citation>
    <scope>NUCLEOTIDE SEQUENCE</scope>
    <source>
        <strain evidence="1">CCFEE 5737</strain>
    </source>
</reference>
<comment type="caution">
    <text evidence="1">The sequence shown here is derived from an EMBL/GenBank/DDBJ whole genome shotgun (WGS) entry which is preliminary data.</text>
</comment>